<evidence type="ECO:0000313" key="2">
    <source>
        <dbReference type="Proteomes" id="UP000019376"/>
    </source>
</evidence>
<evidence type="ECO:0000313" key="1">
    <source>
        <dbReference type="EMBL" id="EPS26026.1"/>
    </source>
</evidence>
<dbReference type="HOGENOM" id="CLU_2197833_0_0_1"/>
<gene>
    <name evidence="1" type="ORF">PDE_00962</name>
</gene>
<keyword evidence="2" id="KW-1185">Reference proteome</keyword>
<reference evidence="1 2" key="1">
    <citation type="journal article" date="2013" name="PLoS ONE">
        <title>Genomic and secretomic analyses reveal unique features of the lignocellulolytic enzyme system of Penicillium decumbens.</title>
        <authorList>
            <person name="Liu G."/>
            <person name="Zhang L."/>
            <person name="Wei X."/>
            <person name="Zou G."/>
            <person name="Qin Y."/>
            <person name="Ma L."/>
            <person name="Li J."/>
            <person name="Zheng H."/>
            <person name="Wang S."/>
            <person name="Wang C."/>
            <person name="Xun L."/>
            <person name="Zhao G.-P."/>
            <person name="Zhou Z."/>
            <person name="Qu Y."/>
        </authorList>
    </citation>
    <scope>NUCLEOTIDE SEQUENCE [LARGE SCALE GENOMIC DNA]</scope>
    <source>
        <strain evidence="2">114-2 / CGMCC 5302</strain>
    </source>
</reference>
<dbReference type="AlphaFoldDB" id="S7ZBG3"/>
<proteinExistence type="predicted"/>
<organism evidence="1 2">
    <name type="scientific">Penicillium oxalicum (strain 114-2 / CGMCC 5302)</name>
    <name type="common">Penicillium decumbens</name>
    <dbReference type="NCBI Taxonomy" id="933388"/>
    <lineage>
        <taxon>Eukaryota</taxon>
        <taxon>Fungi</taxon>
        <taxon>Dikarya</taxon>
        <taxon>Ascomycota</taxon>
        <taxon>Pezizomycotina</taxon>
        <taxon>Eurotiomycetes</taxon>
        <taxon>Eurotiomycetidae</taxon>
        <taxon>Eurotiales</taxon>
        <taxon>Aspergillaceae</taxon>
        <taxon>Penicillium</taxon>
    </lineage>
</organism>
<accession>S7ZBG3</accession>
<sequence length="108" mass="12110">MRIATLAHADEAKRAKLVELELAGRLHIFDQDFKSALPSRGWEVNLLVLAVADMVVVFFRGEQTGGALESRHRIHRFERYHPSPELLRRWLQRGSTSGAAASMTGGSR</sequence>
<protein>
    <submittedName>
        <fullName evidence="1">Uncharacterized protein</fullName>
    </submittedName>
</protein>
<name>S7ZBG3_PENO1</name>
<dbReference type="Proteomes" id="UP000019376">
    <property type="component" value="Unassembled WGS sequence"/>
</dbReference>
<dbReference type="EMBL" id="KB644408">
    <property type="protein sequence ID" value="EPS26026.1"/>
    <property type="molecule type" value="Genomic_DNA"/>
</dbReference>